<dbReference type="AlphaFoldDB" id="A0AAW1XPB7"/>
<proteinExistence type="predicted"/>
<protein>
    <recommendedName>
        <fullName evidence="3">DUF4283 domain-containing protein</fullName>
    </recommendedName>
</protein>
<comment type="caution">
    <text evidence="1">The sequence shown here is derived from an EMBL/GenBank/DDBJ whole genome shotgun (WGS) entry which is preliminary data.</text>
</comment>
<dbReference type="InterPro" id="IPR040256">
    <property type="entry name" value="At4g02000-like"/>
</dbReference>
<sequence>MTDHEFQYNLVTCNKLTLSLPVGARPSSSEGGANFLCVWDSSPSKREFSLDLGVGLWVFLADSGIDLLGILIADIEPGTGGAKAILLGLWKNFGHIRTIRAKKNVYSIKVGSQKLATRLIDGGPWNVKGFCFSIRHWPLYHSMDDIKPFCATYWIHAHGIPREMLSVANGRKLGSLLGSVINVENPSLVGNIGFLRLRIDLDTQKPLAISCLLPCQSGTKKIRLQYELLKSFCHHCGRLRHMKSARNYQVHPTLLHLGVVYDHTLVAEVVQRPAFTIPRHPPEFPYNPATNACILRHVSRQQPSNETELQHGHHFESTNQCVTKNILESHPHRSLHAPDIMCYSYTPTSSECGQRERHGIWKPDTNDTIFRNGNVTVASNGLNLLSSTWDAPNMIPPWAYNNKQDVERANPFFSVPTDNDRVLVPLPSSTIIIEDVTPP</sequence>
<evidence type="ECO:0000313" key="1">
    <source>
        <dbReference type="EMBL" id="KAK9938020.1"/>
    </source>
</evidence>
<dbReference type="Proteomes" id="UP001457282">
    <property type="component" value="Unassembled WGS sequence"/>
</dbReference>
<evidence type="ECO:0008006" key="3">
    <source>
        <dbReference type="Google" id="ProtNLM"/>
    </source>
</evidence>
<name>A0AAW1XPB7_RUBAR</name>
<evidence type="ECO:0000313" key="2">
    <source>
        <dbReference type="Proteomes" id="UP001457282"/>
    </source>
</evidence>
<dbReference type="EMBL" id="JBEDUW010000003">
    <property type="protein sequence ID" value="KAK9938020.1"/>
    <property type="molecule type" value="Genomic_DNA"/>
</dbReference>
<reference evidence="1 2" key="1">
    <citation type="journal article" date="2023" name="G3 (Bethesda)">
        <title>A chromosome-length genome assembly and annotation of blackberry (Rubus argutus, cv. 'Hillquist').</title>
        <authorList>
            <person name="Bruna T."/>
            <person name="Aryal R."/>
            <person name="Dudchenko O."/>
            <person name="Sargent D.J."/>
            <person name="Mead D."/>
            <person name="Buti M."/>
            <person name="Cavallini A."/>
            <person name="Hytonen T."/>
            <person name="Andres J."/>
            <person name="Pham M."/>
            <person name="Weisz D."/>
            <person name="Mascagni F."/>
            <person name="Usai G."/>
            <person name="Natali L."/>
            <person name="Bassil N."/>
            <person name="Fernandez G.E."/>
            <person name="Lomsadze A."/>
            <person name="Armour M."/>
            <person name="Olukolu B."/>
            <person name="Poorten T."/>
            <person name="Britton C."/>
            <person name="Davik J."/>
            <person name="Ashrafi H."/>
            <person name="Aiden E.L."/>
            <person name="Borodovsky M."/>
            <person name="Worthington M."/>
        </authorList>
    </citation>
    <scope>NUCLEOTIDE SEQUENCE [LARGE SCALE GENOMIC DNA]</scope>
    <source>
        <strain evidence="1">PI 553951</strain>
    </source>
</reference>
<organism evidence="1 2">
    <name type="scientific">Rubus argutus</name>
    <name type="common">Southern blackberry</name>
    <dbReference type="NCBI Taxonomy" id="59490"/>
    <lineage>
        <taxon>Eukaryota</taxon>
        <taxon>Viridiplantae</taxon>
        <taxon>Streptophyta</taxon>
        <taxon>Embryophyta</taxon>
        <taxon>Tracheophyta</taxon>
        <taxon>Spermatophyta</taxon>
        <taxon>Magnoliopsida</taxon>
        <taxon>eudicotyledons</taxon>
        <taxon>Gunneridae</taxon>
        <taxon>Pentapetalae</taxon>
        <taxon>rosids</taxon>
        <taxon>fabids</taxon>
        <taxon>Rosales</taxon>
        <taxon>Rosaceae</taxon>
        <taxon>Rosoideae</taxon>
        <taxon>Rosoideae incertae sedis</taxon>
        <taxon>Rubus</taxon>
    </lineage>
</organism>
<dbReference type="PANTHER" id="PTHR31286:SF178">
    <property type="entry name" value="DUF4283 DOMAIN-CONTAINING PROTEIN"/>
    <property type="match status" value="1"/>
</dbReference>
<accession>A0AAW1XPB7</accession>
<keyword evidence="2" id="KW-1185">Reference proteome</keyword>
<dbReference type="PANTHER" id="PTHR31286">
    <property type="entry name" value="GLYCINE-RICH CELL WALL STRUCTURAL PROTEIN 1.8-LIKE"/>
    <property type="match status" value="1"/>
</dbReference>
<gene>
    <name evidence="1" type="ORF">M0R45_014781</name>
</gene>